<evidence type="ECO:0000313" key="2">
    <source>
        <dbReference type="Proteomes" id="UP000243217"/>
    </source>
</evidence>
<accession>A0A1V9YQN1</accession>
<protein>
    <submittedName>
        <fullName evidence="1">Uncharacterized protein</fullName>
    </submittedName>
</protein>
<feature type="non-terminal residue" evidence="1">
    <location>
        <position position="1"/>
    </location>
</feature>
<organism evidence="1 2">
    <name type="scientific">Thraustotheca clavata</name>
    <dbReference type="NCBI Taxonomy" id="74557"/>
    <lineage>
        <taxon>Eukaryota</taxon>
        <taxon>Sar</taxon>
        <taxon>Stramenopiles</taxon>
        <taxon>Oomycota</taxon>
        <taxon>Saprolegniomycetes</taxon>
        <taxon>Saprolegniales</taxon>
        <taxon>Achlyaceae</taxon>
        <taxon>Thraustotheca</taxon>
    </lineage>
</organism>
<keyword evidence="2" id="KW-1185">Reference proteome</keyword>
<gene>
    <name evidence="1" type="ORF">THRCLA_22902</name>
</gene>
<sequence length="134" mass="15452">EDDEDETLIFDMFFNSDRHKHSGGIVGRRIIKRNISLGHENLLRDYLGSSPVYNEKAFRRRFRRSSNRFRRIDRDLKNVAYFQQRRDGAGRLGASPKQKIAFAIRMLANGTPSDAGDEYIRLSDTVGGNSIRTM</sequence>
<proteinExistence type="predicted"/>
<dbReference type="PANTHER" id="PTHR47150">
    <property type="entry name" value="OS12G0169200 PROTEIN"/>
    <property type="match status" value="1"/>
</dbReference>
<dbReference type="STRING" id="74557.A0A1V9YQN1"/>
<dbReference type="EMBL" id="JNBS01003352">
    <property type="protein sequence ID" value="OQR88045.1"/>
    <property type="molecule type" value="Genomic_DNA"/>
</dbReference>
<dbReference type="AlphaFoldDB" id="A0A1V9YQN1"/>
<evidence type="ECO:0000313" key="1">
    <source>
        <dbReference type="EMBL" id="OQR88045.1"/>
    </source>
</evidence>
<dbReference type="OrthoDB" id="79699at2759"/>
<comment type="caution">
    <text evidence="1">The sequence shown here is derived from an EMBL/GenBank/DDBJ whole genome shotgun (WGS) entry which is preliminary data.</text>
</comment>
<dbReference type="PANTHER" id="PTHR47150:SF7">
    <property type="entry name" value="NUCLEASE"/>
    <property type="match status" value="1"/>
</dbReference>
<name>A0A1V9YQN1_9STRA</name>
<reference evidence="1 2" key="1">
    <citation type="journal article" date="2014" name="Genome Biol. Evol.">
        <title>The secreted proteins of Achlya hypogyna and Thraustotheca clavata identify the ancestral oomycete secretome and reveal gene acquisitions by horizontal gene transfer.</title>
        <authorList>
            <person name="Misner I."/>
            <person name="Blouin N."/>
            <person name="Leonard G."/>
            <person name="Richards T.A."/>
            <person name="Lane C.E."/>
        </authorList>
    </citation>
    <scope>NUCLEOTIDE SEQUENCE [LARGE SCALE GENOMIC DNA]</scope>
    <source>
        <strain evidence="1 2">ATCC 34112</strain>
    </source>
</reference>
<dbReference type="Proteomes" id="UP000243217">
    <property type="component" value="Unassembled WGS sequence"/>
</dbReference>